<name>W4QSQ1_HALA3</name>
<accession>W4QSQ1</accession>
<evidence type="ECO:0000313" key="2">
    <source>
        <dbReference type="Proteomes" id="UP000018896"/>
    </source>
</evidence>
<reference evidence="1 2" key="1">
    <citation type="journal article" date="2014" name="Genome Announc.">
        <title>Draft Genome Sequences of Three Alkaliphilic Bacillus Strains, Bacillus wakoensis JCM 9140T, Bacillus akibai JCM 9157T, and Bacillus hemicellulosilyticus JCM 9152T.</title>
        <authorList>
            <person name="Yuki M."/>
            <person name="Oshima K."/>
            <person name="Suda W."/>
            <person name="Oshida Y."/>
            <person name="Kitamura K."/>
            <person name="Iida T."/>
            <person name="Hattori M."/>
            <person name="Ohkuma M."/>
        </authorList>
    </citation>
    <scope>NUCLEOTIDE SEQUENCE [LARGE SCALE GENOMIC DNA]</scope>
    <source>
        <strain evidence="1 2">JCM 9157</strain>
    </source>
</reference>
<gene>
    <name evidence="1" type="ORF">JCM9157_2255</name>
</gene>
<dbReference type="Proteomes" id="UP000018896">
    <property type="component" value="Unassembled WGS sequence"/>
</dbReference>
<dbReference type="EMBL" id="BAUV01000015">
    <property type="protein sequence ID" value="GAE35160.1"/>
    <property type="molecule type" value="Genomic_DNA"/>
</dbReference>
<protein>
    <submittedName>
        <fullName evidence="1">Uncharacterized protein</fullName>
    </submittedName>
</protein>
<proteinExistence type="predicted"/>
<evidence type="ECO:0000313" key="1">
    <source>
        <dbReference type="EMBL" id="GAE35160.1"/>
    </source>
</evidence>
<keyword evidence="2" id="KW-1185">Reference proteome</keyword>
<dbReference type="AlphaFoldDB" id="W4QSQ1"/>
<comment type="caution">
    <text evidence="1">The sequence shown here is derived from an EMBL/GenBank/DDBJ whole genome shotgun (WGS) entry which is preliminary data.</text>
</comment>
<sequence>MPDSIKKKRMLMYVQRLICRRNTLFEQIENEKLVELKQILLGEVKGMDLVIKEMIKEFDLPVNEFKGL</sequence>
<organism evidence="1 2">
    <name type="scientific">Halalkalibacter akibai (strain ATCC 43226 / DSM 21942 / CIP 109018 / JCM 9157 / 1139)</name>
    <name type="common">Bacillus akibai</name>
    <dbReference type="NCBI Taxonomy" id="1236973"/>
    <lineage>
        <taxon>Bacteria</taxon>
        <taxon>Bacillati</taxon>
        <taxon>Bacillota</taxon>
        <taxon>Bacilli</taxon>
        <taxon>Bacillales</taxon>
        <taxon>Bacillaceae</taxon>
        <taxon>Halalkalibacter</taxon>
    </lineage>
</organism>